<keyword evidence="7" id="KW-0479">Metal-binding</keyword>
<dbReference type="Gene3D" id="3.40.50.1400">
    <property type="match status" value="2"/>
</dbReference>
<dbReference type="InterPro" id="IPR033659">
    <property type="entry name" value="Ferrochelatase_N"/>
</dbReference>
<dbReference type="PANTHER" id="PTHR11108">
    <property type="entry name" value="FERROCHELATASE"/>
    <property type="match status" value="1"/>
</dbReference>
<evidence type="ECO:0000256" key="8">
    <source>
        <dbReference type="RuleBase" id="RU004185"/>
    </source>
</evidence>
<keyword evidence="4 7" id="KW-0456">Lyase</keyword>
<comment type="catalytic activity">
    <reaction evidence="6">
        <text>Fe-coproporphyrin III + 2 H(+) = coproporphyrin III + Fe(2+)</text>
        <dbReference type="Rhea" id="RHEA:49572"/>
        <dbReference type="ChEBI" id="CHEBI:15378"/>
        <dbReference type="ChEBI" id="CHEBI:29033"/>
        <dbReference type="ChEBI" id="CHEBI:68438"/>
        <dbReference type="ChEBI" id="CHEBI:131725"/>
        <dbReference type="EC" id="4.99.1.9"/>
    </reaction>
    <physiologicalReaction direction="right-to-left" evidence="6">
        <dbReference type="Rhea" id="RHEA:49574"/>
    </physiologicalReaction>
</comment>
<comment type="function">
    <text evidence="7">Involved in coproporphyrin-dependent heme b biosynthesis. Catalyzes the insertion of ferrous iron into coproporphyrin III to form Fe-coproporphyrin III.</text>
</comment>
<dbReference type="NCBIfam" id="NF000689">
    <property type="entry name" value="PRK00035.2-1"/>
    <property type="match status" value="1"/>
</dbReference>
<evidence type="ECO:0000256" key="1">
    <source>
        <dbReference type="ARBA" id="ARBA00004744"/>
    </source>
</evidence>
<gene>
    <name evidence="7" type="primary">cpfC</name>
    <name evidence="9" type="ORF">GCM10010151_15560</name>
</gene>
<keyword evidence="5 7" id="KW-0627">Porphyrin biosynthesis</keyword>
<comment type="caution">
    <text evidence="7">Lacks conserved residue(s) required for the propagation of feature annotation.</text>
</comment>
<comment type="similarity">
    <text evidence="7 8">Belongs to the ferrochelatase family.</text>
</comment>
<protein>
    <recommendedName>
        <fullName evidence="7">Coproporphyrin III ferrochelatase</fullName>
        <ecNumber evidence="7">4.99.1.9</ecNumber>
    </recommendedName>
</protein>
<dbReference type="EMBL" id="BAAABM010000009">
    <property type="protein sequence ID" value="GAA0326467.1"/>
    <property type="molecule type" value="Genomic_DNA"/>
</dbReference>
<evidence type="ECO:0000256" key="2">
    <source>
        <dbReference type="ARBA" id="ARBA00023004"/>
    </source>
</evidence>
<sequence length="342" mass="37755">MVDMPYDALLLLSFGGPERPEDVMPFLENVTRGRGVPRARLESVAEHYHHFGGASPINQQCRDLKAAIEADFAANGVDLPVYWGNRNWHPFLADTLRRMKADGVRRAAAFVTSAYSGYSCCRQYLEDIDRARAEVEDAPEVDKLRIYYNHPGFVEPVIENTRAALGRLPADLRDDARLVFTAHSVPLAQPGREDYVAELNDISALVAETLGAGRPWDLVYQSRSGPPSVPWLEPDVLDHLTELHGEGVRAAVIVPVGFVSDHMEVKYDLDVEAAELAGRLGLRIERAATPGTHPRFVAMVRELLLERDGAERPALGGLGPRPDHCAAGHCRRAEEAVRGRTS</sequence>
<dbReference type="Proteomes" id="UP001501822">
    <property type="component" value="Unassembled WGS sequence"/>
</dbReference>
<keyword evidence="3 7" id="KW-0350">Heme biosynthesis</keyword>
<evidence type="ECO:0000256" key="3">
    <source>
        <dbReference type="ARBA" id="ARBA00023133"/>
    </source>
</evidence>
<evidence type="ECO:0000256" key="4">
    <source>
        <dbReference type="ARBA" id="ARBA00023239"/>
    </source>
</evidence>
<dbReference type="RefSeq" id="WP_252800555.1">
    <property type="nucleotide sequence ID" value="NZ_BAAABM010000009.1"/>
</dbReference>
<reference evidence="9 10" key="1">
    <citation type="journal article" date="2019" name="Int. J. Syst. Evol. Microbiol.">
        <title>The Global Catalogue of Microorganisms (GCM) 10K type strain sequencing project: providing services to taxonomists for standard genome sequencing and annotation.</title>
        <authorList>
            <consortium name="The Broad Institute Genomics Platform"/>
            <consortium name="The Broad Institute Genome Sequencing Center for Infectious Disease"/>
            <person name="Wu L."/>
            <person name="Ma J."/>
        </authorList>
    </citation>
    <scope>NUCLEOTIDE SEQUENCE [LARGE SCALE GENOMIC DNA]</scope>
    <source>
        <strain evidence="9 10">JCM 3146</strain>
    </source>
</reference>
<keyword evidence="2 7" id="KW-0408">Iron</keyword>
<organism evidence="9 10">
    <name type="scientific">Actinoallomurus spadix</name>
    <dbReference type="NCBI Taxonomy" id="79912"/>
    <lineage>
        <taxon>Bacteria</taxon>
        <taxon>Bacillati</taxon>
        <taxon>Actinomycetota</taxon>
        <taxon>Actinomycetes</taxon>
        <taxon>Streptosporangiales</taxon>
        <taxon>Thermomonosporaceae</taxon>
        <taxon>Actinoallomurus</taxon>
    </lineage>
</organism>
<feature type="binding site" evidence="7">
    <location>
        <position position="55"/>
    </location>
    <ligand>
        <name>Fe-coproporphyrin III</name>
        <dbReference type="ChEBI" id="CHEBI:68438"/>
    </ligand>
</feature>
<dbReference type="SUPFAM" id="SSF53800">
    <property type="entry name" value="Chelatase"/>
    <property type="match status" value="1"/>
</dbReference>
<dbReference type="NCBIfam" id="TIGR00109">
    <property type="entry name" value="hemH"/>
    <property type="match status" value="1"/>
</dbReference>
<dbReference type="EC" id="4.99.1.9" evidence="7"/>
<dbReference type="PANTHER" id="PTHR11108:SF1">
    <property type="entry name" value="FERROCHELATASE, MITOCHONDRIAL"/>
    <property type="match status" value="1"/>
</dbReference>
<comment type="subcellular location">
    <subcellularLocation>
        <location evidence="7">Cytoplasm</location>
    </subcellularLocation>
</comment>
<feature type="binding site" evidence="7">
    <location>
        <position position="183"/>
    </location>
    <ligand>
        <name>Fe(2+)</name>
        <dbReference type="ChEBI" id="CHEBI:29033"/>
    </ligand>
</feature>
<accession>A0ABN0W621</accession>
<evidence type="ECO:0000313" key="10">
    <source>
        <dbReference type="Proteomes" id="UP001501822"/>
    </source>
</evidence>
<dbReference type="HAMAP" id="MF_00323">
    <property type="entry name" value="Ferrochelatase"/>
    <property type="match status" value="1"/>
</dbReference>
<comment type="caution">
    <text evidence="9">The sequence shown here is derived from an EMBL/GenBank/DDBJ whole genome shotgun (WGS) entry which is preliminary data.</text>
</comment>
<dbReference type="CDD" id="cd03411">
    <property type="entry name" value="Ferrochelatase_N"/>
    <property type="match status" value="1"/>
</dbReference>
<keyword evidence="7" id="KW-0963">Cytoplasm</keyword>
<evidence type="ECO:0000256" key="7">
    <source>
        <dbReference type="HAMAP-Rule" id="MF_00323"/>
    </source>
</evidence>
<feature type="binding site" evidence="7">
    <location>
        <position position="124"/>
    </location>
    <ligand>
        <name>Fe-coproporphyrin III</name>
        <dbReference type="ChEBI" id="CHEBI:68438"/>
    </ligand>
</feature>
<name>A0ABN0W621_9ACTN</name>
<evidence type="ECO:0000313" key="9">
    <source>
        <dbReference type="EMBL" id="GAA0326467.1"/>
    </source>
</evidence>
<comment type="pathway">
    <text evidence="1 7">Porphyrin-containing compound metabolism; protoheme biosynthesis.</text>
</comment>
<dbReference type="InterPro" id="IPR001015">
    <property type="entry name" value="Ferrochelatase"/>
</dbReference>
<dbReference type="InterPro" id="IPR033644">
    <property type="entry name" value="Ferrochelatase_C"/>
</dbReference>
<dbReference type="CDD" id="cd00419">
    <property type="entry name" value="Ferrochelatase_C"/>
    <property type="match status" value="1"/>
</dbReference>
<proteinExistence type="inferred from homology"/>
<feature type="binding site" evidence="7">
    <location>
        <position position="264"/>
    </location>
    <ligand>
        <name>Fe(2+)</name>
        <dbReference type="ChEBI" id="CHEBI:29033"/>
    </ligand>
</feature>
<evidence type="ECO:0000256" key="6">
    <source>
        <dbReference type="ARBA" id="ARBA00024536"/>
    </source>
</evidence>
<keyword evidence="10" id="KW-1185">Reference proteome</keyword>
<dbReference type="Pfam" id="PF00762">
    <property type="entry name" value="Ferrochelatase"/>
    <property type="match status" value="1"/>
</dbReference>
<evidence type="ECO:0000256" key="5">
    <source>
        <dbReference type="ARBA" id="ARBA00023244"/>
    </source>
</evidence>